<keyword evidence="4 8" id="KW-1133">Transmembrane helix</keyword>
<dbReference type="InterPro" id="IPR036259">
    <property type="entry name" value="MFS_trans_sf"/>
</dbReference>
<feature type="transmembrane region" description="Helical" evidence="8">
    <location>
        <begin position="324"/>
        <end position="342"/>
    </location>
</feature>
<feature type="transmembrane region" description="Helical" evidence="8">
    <location>
        <begin position="39"/>
        <end position="57"/>
    </location>
</feature>
<sequence length="886" mass="100229">MERNLKNVLVISFGFLLLFTAYGGLQSLQSSLNSEEGLGVASLSVLYAALIISSMFLPPFLIEKLGCKWTIACSMCCYIAFFLGNFYSSWYTLIPTSVILGLGGAPLWSAKCTYLTIAGNSYAQKAGKIGRDIINQYFGVFFLIFQSSGVWGNLISSLVLGQSPQQVEISEEDLKCCGAYDCITAAANNTTAFKKPEMTLVYTMLGIYTGSGVLAVLLIVTFLDQIKANEVESEKETMKKESPLSLVLATFRLLKDKRQCFLIPLTMWSGFEQGFLAGDYTKSYVTCSLGIHFVGYVMICFAATNSLCSMLFGKISQFTGRKVLFSFGTLINLSCIIALLLWKPHPSQFAVFFIFPALWGMADAIWQTQTNALYGVLFEKNKEAAFANYRLWESLGFVIAFGYSTFLQVYIKLYVLLSVLVMSMVGYGIVEYMESKESPRPPTPVSKEITGAPAQETPLWSVPAACIVYGGNYHSKNAPVCECKSSRGRGSKGCTMAEDHNTKDTLKPLVFRLHDSVPKMVREVLMERGWSEFDKRQQDKSDWNLYWRNTPFHVTDHRNIKPWQRLNHYPETVKITRKDYLARNLKRMKGIYGSALYEFSPVAFIMPNDYVKFIAEYSKERQSQGRKSSYWICKPVNLSRGRGILIFQDIKDLIYDYVVIVQKYISNPLLISGYKWDLRLYVCVTSFCPLTIYTYEEGLVRFATEKFDLSSLDNVYAHLTNTSINKFGPSYKKDKVGIGRGCKWTFSKCRSYLRSIGVDDLLLWQRINNIVTLTLLAITPSVPLTHNCFELFGFDILIDDKFKPWLLEVNCSPALHLDCSIDATVKKGLLHDVIELLNYKQIDTLRQSKGVRTKASCASNHRLNALSLLLYNLSWKLQEDHLVKRP</sequence>
<dbReference type="eggNOG" id="KOG3097">
    <property type="taxonomic scope" value="Eukaryota"/>
</dbReference>
<dbReference type="Pfam" id="PF03133">
    <property type="entry name" value="TTL"/>
    <property type="match status" value="1"/>
</dbReference>
<evidence type="ECO:0000313" key="10">
    <source>
        <dbReference type="Proteomes" id="UP000050525"/>
    </source>
</evidence>
<keyword evidence="6" id="KW-0325">Glycoprotein</keyword>
<evidence type="ECO:0000256" key="1">
    <source>
        <dbReference type="ARBA" id="ARBA00004141"/>
    </source>
</evidence>
<evidence type="ECO:0000256" key="6">
    <source>
        <dbReference type="ARBA" id="ARBA00023180"/>
    </source>
</evidence>
<feature type="transmembrane region" description="Helical" evidence="8">
    <location>
        <begin position="413"/>
        <end position="430"/>
    </location>
</feature>
<dbReference type="STRING" id="8496.A0A151M2I1"/>
<evidence type="ECO:0000313" key="9">
    <source>
        <dbReference type="EMBL" id="KYO18719.1"/>
    </source>
</evidence>
<dbReference type="FunFam" id="1.20.1250.20:FF:000290">
    <property type="entry name" value="Unc-93 homolog A"/>
    <property type="match status" value="1"/>
</dbReference>
<dbReference type="InterPro" id="IPR010291">
    <property type="entry name" value="Ion_channel_UNC-93"/>
</dbReference>
<dbReference type="GO" id="GO:0016020">
    <property type="term" value="C:membrane"/>
    <property type="evidence" value="ECO:0007669"/>
    <property type="project" value="UniProtKB-SubCell"/>
</dbReference>
<dbReference type="Pfam" id="PF05978">
    <property type="entry name" value="UNC-93"/>
    <property type="match status" value="1"/>
</dbReference>
<dbReference type="PROSITE" id="PS51221">
    <property type="entry name" value="TTL"/>
    <property type="match status" value="1"/>
</dbReference>
<dbReference type="EMBL" id="AKHW03006780">
    <property type="protein sequence ID" value="KYO18719.1"/>
    <property type="molecule type" value="Genomic_DNA"/>
</dbReference>
<dbReference type="InterPro" id="IPR051951">
    <property type="entry name" value="UNC-93_regulatory"/>
</dbReference>
<accession>A0A151M2I1</accession>
<dbReference type="InterPro" id="IPR004344">
    <property type="entry name" value="TTL/TTLL_fam"/>
</dbReference>
<keyword evidence="10" id="KW-1185">Reference proteome</keyword>
<dbReference type="Gene3D" id="1.20.1250.20">
    <property type="entry name" value="MFS general substrate transporter like domains"/>
    <property type="match status" value="2"/>
</dbReference>
<dbReference type="PANTHER" id="PTHR19444:SF13">
    <property type="entry name" value="PROTEIN UNC-93 HOMOLOG A"/>
    <property type="match status" value="1"/>
</dbReference>
<name>A0A151M2I1_ALLMI</name>
<keyword evidence="3 8" id="KW-0812">Transmembrane</keyword>
<feature type="transmembrane region" description="Helical" evidence="8">
    <location>
        <begin position="137"/>
        <end position="160"/>
    </location>
</feature>
<dbReference type="CDD" id="cd17406">
    <property type="entry name" value="MFS_unc93A_like"/>
    <property type="match status" value="1"/>
</dbReference>
<evidence type="ECO:0000256" key="4">
    <source>
        <dbReference type="ARBA" id="ARBA00022989"/>
    </source>
</evidence>
<proteinExistence type="inferred from homology"/>
<evidence type="ECO:0000256" key="8">
    <source>
        <dbReference type="SAM" id="Phobius"/>
    </source>
</evidence>
<organism evidence="9 10">
    <name type="scientific">Alligator mississippiensis</name>
    <name type="common">American alligator</name>
    <dbReference type="NCBI Taxonomy" id="8496"/>
    <lineage>
        <taxon>Eukaryota</taxon>
        <taxon>Metazoa</taxon>
        <taxon>Chordata</taxon>
        <taxon>Craniata</taxon>
        <taxon>Vertebrata</taxon>
        <taxon>Euteleostomi</taxon>
        <taxon>Archelosauria</taxon>
        <taxon>Archosauria</taxon>
        <taxon>Crocodylia</taxon>
        <taxon>Alligatoridae</taxon>
        <taxon>Alligatorinae</taxon>
        <taxon>Alligator</taxon>
    </lineage>
</organism>
<feature type="transmembrane region" description="Helical" evidence="8">
    <location>
        <begin position="69"/>
        <end position="87"/>
    </location>
</feature>
<dbReference type="SUPFAM" id="SSF56059">
    <property type="entry name" value="Glutathione synthetase ATP-binding domain-like"/>
    <property type="match status" value="1"/>
</dbReference>
<evidence type="ECO:0000256" key="7">
    <source>
        <dbReference type="ARBA" id="ARBA00040854"/>
    </source>
</evidence>
<dbReference type="SUPFAM" id="SSF103473">
    <property type="entry name" value="MFS general substrate transporter"/>
    <property type="match status" value="1"/>
</dbReference>
<feature type="transmembrane region" description="Helical" evidence="8">
    <location>
        <begin position="348"/>
        <end position="366"/>
    </location>
</feature>
<dbReference type="Proteomes" id="UP000050525">
    <property type="component" value="Unassembled WGS sequence"/>
</dbReference>
<feature type="transmembrane region" description="Helical" evidence="8">
    <location>
        <begin position="387"/>
        <end position="407"/>
    </location>
</feature>
<comment type="similarity">
    <text evidence="2">Belongs to the unc-93 family.</text>
</comment>
<gene>
    <name evidence="9" type="primary">UNC93A</name>
    <name evidence="9" type="ORF">Y1Q_0009161</name>
</gene>
<dbReference type="AlphaFoldDB" id="A0A151M2I1"/>
<evidence type="ECO:0000256" key="3">
    <source>
        <dbReference type="ARBA" id="ARBA00022692"/>
    </source>
</evidence>
<protein>
    <recommendedName>
        <fullName evidence="7">Protein unc-93 homolog A</fullName>
    </recommendedName>
</protein>
<comment type="caution">
    <text evidence="9">The sequence shown here is derived from an EMBL/GenBank/DDBJ whole genome shotgun (WGS) entry which is preliminary data.</text>
</comment>
<reference evidence="9 10" key="1">
    <citation type="journal article" date="2012" name="Genome Biol.">
        <title>Sequencing three crocodilian genomes to illuminate the evolution of archosaurs and amniotes.</title>
        <authorList>
            <person name="St John J.A."/>
            <person name="Braun E.L."/>
            <person name="Isberg S.R."/>
            <person name="Miles L.G."/>
            <person name="Chong A.Y."/>
            <person name="Gongora J."/>
            <person name="Dalzell P."/>
            <person name="Moran C."/>
            <person name="Bed'hom B."/>
            <person name="Abzhanov A."/>
            <person name="Burgess S.C."/>
            <person name="Cooksey A.M."/>
            <person name="Castoe T.A."/>
            <person name="Crawford N.G."/>
            <person name="Densmore L.D."/>
            <person name="Drew J.C."/>
            <person name="Edwards S.V."/>
            <person name="Faircloth B.C."/>
            <person name="Fujita M.K."/>
            <person name="Greenwold M.J."/>
            <person name="Hoffmann F.G."/>
            <person name="Howard J.M."/>
            <person name="Iguchi T."/>
            <person name="Janes D.E."/>
            <person name="Khan S.Y."/>
            <person name="Kohno S."/>
            <person name="de Koning A.J."/>
            <person name="Lance S.L."/>
            <person name="McCarthy F.M."/>
            <person name="McCormack J.E."/>
            <person name="Merchant M.E."/>
            <person name="Peterson D.G."/>
            <person name="Pollock D.D."/>
            <person name="Pourmand N."/>
            <person name="Raney B.J."/>
            <person name="Roessler K.A."/>
            <person name="Sanford J.R."/>
            <person name="Sawyer R.H."/>
            <person name="Schmidt C.J."/>
            <person name="Triplett E.W."/>
            <person name="Tuberville T.D."/>
            <person name="Venegas-Anaya M."/>
            <person name="Howard J.T."/>
            <person name="Jarvis E.D."/>
            <person name="Guillette L.J.Jr."/>
            <person name="Glenn T.C."/>
            <person name="Green R.E."/>
            <person name="Ray D.A."/>
        </authorList>
    </citation>
    <scope>NUCLEOTIDE SEQUENCE [LARGE SCALE GENOMIC DNA]</scope>
    <source>
        <strain evidence="9">KSC_2009_1</strain>
    </source>
</reference>
<feature type="transmembrane region" description="Helical" evidence="8">
    <location>
        <begin position="93"/>
        <end position="117"/>
    </location>
</feature>
<comment type="subcellular location">
    <subcellularLocation>
        <location evidence="1">Membrane</location>
        <topology evidence="1">Multi-pass membrane protein</topology>
    </subcellularLocation>
</comment>
<dbReference type="Gene3D" id="3.30.470.20">
    <property type="entry name" value="ATP-grasp fold, B domain"/>
    <property type="match status" value="1"/>
</dbReference>
<evidence type="ECO:0000256" key="5">
    <source>
        <dbReference type="ARBA" id="ARBA00023136"/>
    </source>
</evidence>
<evidence type="ECO:0000256" key="2">
    <source>
        <dbReference type="ARBA" id="ARBA00009172"/>
    </source>
</evidence>
<dbReference type="PANTHER" id="PTHR19444">
    <property type="entry name" value="UNC-93 RELATED"/>
    <property type="match status" value="1"/>
</dbReference>
<keyword evidence="5 8" id="KW-0472">Membrane</keyword>
<feature type="transmembrane region" description="Helical" evidence="8">
    <location>
        <begin position="200"/>
        <end position="223"/>
    </location>
</feature>
<feature type="transmembrane region" description="Helical" evidence="8">
    <location>
        <begin position="289"/>
        <end position="312"/>
    </location>
</feature>